<gene>
    <name evidence="1" type="ORF">CLV81_3362</name>
</gene>
<sequence length="218" mass="25549">MAIFNLTNMERPITKDYHIFNLYHYLEQDTSYNLENVVSEFTLDKNKCLYKPPTQHLFIYEVINGAIKLGSYTLDGKEFVYDVVSSNDFIGNLKYLNNQFFEFAKTLTSTRLRAYKLSFFKKVIIEEPRISEWFISYLVQRWCTAEKKLRKINEKSTTEKLRFLMAYLDKSIEDAEGNIHVLYDLLTQKDLGDFIGATRQTVATALKKNQSIFPKIPG</sequence>
<dbReference type="AlphaFoldDB" id="A0A2T0MBS7"/>
<protein>
    <submittedName>
        <fullName evidence="1">CRP-like cAMP-binding protein</fullName>
    </submittedName>
</protein>
<proteinExistence type="predicted"/>
<comment type="caution">
    <text evidence="1">The sequence shown here is derived from an EMBL/GenBank/DDBJ whole genome shotgun (WGS) entry which is preliminary data.</text>
</comment>
<dbReference type="Proteomes" id="UP000237640">
    <property type="component" value="Unassembled WGS sequence"/>
</dbReference>
<reference evidence="1 2" key="1">
    <citation type="submission" date="2018-03" db="EMBL/GenBank/DDBJ databases">
        <title>Genomic Encyclopedia of Archaeal and Bacterial Type Strains, Phase II (KMG-II): from individual species to whole genera.</title>
        <authorList>
            <person name="Goeker M."/>
        </authorList>
    </citation>
    <scope>NUCLEOTIDE SEQUENCE [LARGE SCALE GENOMIC DNA]</scope>
    <source>
        <strain evidence="1 2">DSM 25027</strain>
    </source>
</reference>
<evidence type="ECO:0000313" key="1">
    <source>
        <dbReference type="EMBL" id="PRX54957.1"/>
    </source>
</evidence>
<dbReference type="Gene3D" id="2.60.120.10">
    <property type="entry name" value="Jelly Rolls"/>
    <property type="match status" value="1"/>
</dbReference>
<name>A0A2T0MBS7_9FLAO</name>
<dbReference type="SUPFAM" id="SSF51206">
    <property type="entry name" value="cAMP-binding domain-like"/>
    <property type="match status" value="1"/>
</dbReference>
<keyword evidence="2" id="KW-1185">Reference proteome</keyword>
<evidence type="ECO:0000313" key="2">
    <source>
        <dbReference type="Proteomes" id="UP000237640"/>
    </source>
</evidence>
<accession>A0A2T0MBS7</accession>
<dbReference type="EMBL" id="PVYX01000002">
    <property type="protein sequence ID" value="PRX54957.1"/>
    <property type="molecule type" value="Genomic_DNA"/>
</dbReference>
<organism evidence="1 2">
    <name type="scientific">Flagellimonas meridianipacifica</name>
    <dbReference type="NCBI Taxonomy" id="1080225"/>
    <lineage>
        <taxon>Bacteria</taxon>
        <taxon>Pseudomonadati</taxon>
        <taxon>Bacteroidota</taxon>
        <taxon>Flavobacteriia</taxon>
        <taxon>Flavobacteriales</taxon>
        <taxon>Flavobacteriaceae</taxon>
        <taxon>Flagellimonas</taxon>
    </lineage>
</organism>
<dbReference type="InterPro" id="IPR014710">
    <property type="entry name" value="RmlC-like_jellyroll"/>
</dbReference>
<dbReference type="InterPro" id="IPR018490">
    <property type="entry name" value="cNMP-bd_dom_sf"/>
</dbReference>